<reference evidence="2" key="1">
    <citation type="submission" date="2017-10" db="EMBL/GenBank/DDBJ databases">
        <title>Rapid genome shrinkage in a self-fertile nematode reveals novel sperm competition proteins.</title>
        <authorList>
            <person name="Yin D."/>
            <person name="Schwarz E.M."/>
            <person name="Thomas C.G."/>
            <person name="Felde R.L."/>
            <person name="Korf I.F."/>
            <person name="Cutter A.D."/>
            <person name="Schartner C.M."/>
            <person name="Ralston E.J."/>
            <person name="Meyer B.J."/>
            <person name="Haag E.S."/>
        </authorList>
    </citation>
    <scope>NUCLEOTIDE SEQUENCE [LARGE SCALE GENOMIC DNA]</scope>
    <source>
        <strain evidence="2">JU1422</strain>
    </source>
</reference>
<sequence length="185" mass="22304">MMVSYLALRENQKNRVENAILTPTETRNRNYVVVDMGNDGPEDVERRKLLKRCVKRYYRYSSNCRTMEMRIPGMLPYQIGNRIPFRMMLPKLEKSNVKEHRSFIKEQRKRNAHLERMKMKYFPNDWTINITEMNDDLIDSWDYIKRKCGKAKNSVSTKLHQLVKRKKDSGTLIEDDVYFDCKDYF</sequence>
<dbReference type="Proteomes" id="UP000230233">
    <property type="component" value="Chromosome I"/>
</dbReference>
<keyword evidence="2" id="KW-1185">Reference proteome</keyword>
<evidence type="ECO:0000313" key="1">
    <source>
        <dbReference type="EMBL" id="PIC55038.1"/>
    </source>
</evidence>
<gene>
    <name evidence="1" type="primary">Cnig_chr_I.g483</name>
    <name evidence="1" type="ORF">B9Z55_000483</name>
</gene>
<name>A0A2G5VTD4_9PELO</name>
<dbReference type="EMBL" id="PDUG01000001">
    <property type="protein sequence ID" value="PIC55038.1"/>
    <property type="molecule type" value="Genomic_DNA"/>
</dbReference>
<evidence type="ECO:0000313" key="2">
    <source>
        <dbReference type="Proteomes" id="UP000230233"/>
    </source>
</evidence>
<proteinExistence type="predicted"/>
<comment type="caution">
    <text evidence="1">The sequence shown here is derived from an EMBL/GenBank/DDBJ whole genome shotgun (WGS) entry which is preliminary data.</text>
</comment>
<organism evidence="1 2">
    <name type="scientific">Caenorhabditis nigoni</name>
    <dbReference type="NCBI Taxonomy" id="1611254"/>
    <lineage>
        <taxon>Eukaryota</taxon>
        <taxon>Metazoa</taxon>
        <taxon>Ecdysozoa</taxon>
        <taxon>Nematoda</taxon>
        <taxon>Chromadorea</taxon>
        <taxon>Rhabditida</taxon>
        <taxon>Rhabditina</taxon>
        <taxon>Rhabditomorpha</taxon>
        <taxon>Rhabditoidea</taxon>
        <taxon>Rhabditidae</taxon>
        <taxon>Peloderinae</taxon>
        <taxon>Caenorhabditis</taxon>
    </lineage>
</organism>
<protein>
    <submittedName>
        <fullName evidence="1">Uncharacterized protein</fullName>
    </submittedName>
</protein>
<dbReference type="AlphaFoldDB" id="A0A2G5VTD4"/>
<accession>A0A2G5VTD4</accession>